<keyword evidence="5 6" id="KW-0482">Metalloprotease</keyword>
<dbReference type="EMBL" id="JAAZAL010000092">
    <property type="protein sequence ID" value="NLE31115.1"/>
    <property type="molecule type" value="Genomic_DNA"/>
</dbReference>
<gene>
    <name evidence="9" type="ORF">GX618_02465</name>
</gene>
<dbReference type="SUPFAM" id="SSF55486">
    <property type="entry name" value="Metalloproteases ('zincins'), catalytic domain"/>
    <property type="match status" value="1"/>
</dbReference>
<comment type="similarity">
    <text evidence="6">Belongs to the peptidase M3 family.</text>
</comment>
<protein>
    <submittedName>
        <fullName evidence="9">M3 family oligoendopeptidase</fullName>
    </submittedName>
</protein>
<dbReference type="InterPro" id="IPR013647">
    <property type="entry name" value="OligopepF_N_dom"/>
</dbReference>
<evidence type="ECO:0000256" key="4">
    <source>
        <dbReference type="ARBA" id="ARBA00022833"/>
    </source>
</evidence>
<accession>A0A847ETQ3</accession>
<dbReference type="PANTHER" id="PTHR34217:SF1">
    <property type="entry name" value="CARBOXYPEPTIDASE 1"/>
    <property type="match status" value="1"/>
</dbReference>
<keyword evidence="4 6" id="KW-0862">Zinc</keyword>
<comment type="cofactor">
    <cofactor evidence="6">
        <name>Zn(2+)</name>
        <dbReference type="ChEBI" id="CHEBI:29105"/>
    </cofactor>
    <text evidence="6">Binds 1 zinc ion.</text>
</comment>
<evidence type="ECO:0000259" key="7">
    <source>
        <dbReference type="Pfam" id="PF01432"/>
    </source>
</evidence>
<dbReference type="AlphaFoldDB" id="A0A847ETQ3"/>
<evidence type="ECO:0000256" key="6">
    <source>
        <dbReference type="RuleBase" id="RU003435"/>
    </source>
</evidence>
<dbReference type="Proteomes" id="UP000554004">
    <property type="component" value="Unassembled WGS sequence"/>
</dbReference>
<evidence type="ECO:0000256" key="3">
    <source>
        <dbReference type="ARBA" id="ARBA00022801"/>
    </source>
</evidence>
<evidence type="ECO:0000313" key="9">
    <source>
        <dbReference type="EMBL" id="NLE31115.1"/>
    </source>
</evidence>
<keyword evidence="2 6" id="KW-0479">Metal-binding</keyword>
<dbReference type="InterPro" id="IPR042088">
    <property type="entry name" value="OligoPept_F_C"/>
</dbReference>
<feature type="non-terminal residue" evidence="9">
    <location>
        <position position="1"/>
    </location>
</feature>
<name>A0A847ETQ3_9BACT</name>
<dbReference type="CDD" id="cd09610">
    <property type="entry name" value="M3B_PepF"/>
    <property type="match status" value="1"/>
</dbReference>
<evidence type="ECO:0000256" key="5">
    <source>
        <dbReference type="ARBA" id="ARBA00023049"/>
    </source>
</evidence>
<dbReference type="Gene3D" id="1.20.140.70">
    <property type="entry name" value="Oligopeptidase f, N-terminal domain"/>
    <property type="match status" value="1"/>
</dbReference>
<feature type="domain" description="Oligopeptidase F N-terminal" evidence="8">
    <location>
        <begin position="69"/>
        <end position="123"/>
    </location>
</feature>
<evidence type="ECO:0000256" key="2">
    <source>
        <dbReference type="ARBA" id="ARBA00022723"/>
    </source>
</evidence>
<dbReference type="Gene3D" id="1.10.1370.20">
    <property type="entry name" value="Oligoendopeptidase f, C-terminal domain"/>
    <property type="match status" value="1"/>
</dbReference>
<dbReference type="Pfam" id="PF01432">
    <property type="entry name" value="Peptidase_M3"/>
    <property type="match status" value="1"/>
</dbReference>
<dbReference type="GO" id="GO:0004222">
    <property type="term" value="F:metalloendopeptidase activity"/>
    <property type="evidence" value="ECO:0007669"/>
    <property type="project" value="InterPro"/>
</dbReference>
<evidence type="ECO:0000313" key="10">
    <source>
        <dbReference type="Proteomes" id="UP000554004"/>
    </source>
</evidence>
<feature type="domain" description="Peptidase M3A/M3B catalytic" evidence="7">
    <location>
        <begin position="157"/>
        <end position="532"/>
    </location>
</feature>
<keyword evidence="3 6" id="KW-0378">Hydrolase</keyword>
<comment type="caution">
    <text evidence="9">The sequence shown here is derived from an EMBL/GenBank/DDBJ whole genome shotgun (WGS) entry which is preliminary data.</text>
</comment>
<keyword evidence="1 6" id="KW-0645">Protease</keyword>
<proteinExistence type="inferred from homology"/>
<dbReference type="Pfam" id="PF08439">
    <property type="entry name" value="Peptidase_M3_N"/>
    <property type="match status" value="1"/>
</dbReference>
<dbReference type="InterPro" id="IPR001333">
    <property type="entry name" value="Peptidase_M32_Taq"/>
</dbReference>
<evidence type="ECO:0000256" key="1">
    <source>
        <dbReference type="ARBA" id="ARBA00022670"/>
    </source>
</evidence>
<dbReference type="InterPro" id="IPR001567">
    <property type="entry name" value="Pept_M3A_M3B_dom"/>
</dbReference>
<reference evidence="9 10" key="1">
    <citation type="journal article" date="2020" name="Biotechnol. Biofuels">
        <title>New insights from the biogas microbiome by comprehensive genome-resolved metagenomics of nearly 1600 species originating from multiple anaerobic digesters.</title>
        <authorList>
            <person name="Campanaro S."/>
            <person name="Treu L."/>
            <person name="Rodriguez-R L.M."/>
            <person name="Kovalovszki A."/>
            <person name="Ziels R.M."/>
            <person name="Maus I."/>
            <person name="Zhu X."/>
            <person name="Kougias P.G."/>
            <person name="Basile A."/>
            <person name="Luo G."/>
            <person name="Schluter A."/>
            <person name="Konstantinidis K.T."/>
            <person name="Angelidaki I."/>
        </authorList>
    </citation>
    <scope>NUCLEOTIDE SEQUENCE [LARGE SCALE GENOMIC DNA]</scope>
    <source>
        <strain evidence="9">AS06rmzACSIP_421</strain>
    </source>
</reference>
<organism evidence="9 10">
    <name type="scientific">Candidatus Dojkabacteria bacterium</name>
    <dbReference type="NCBI Taxonomy" id="2099670"/>
    <lineage>
        <taxon>Bacteria</taxon>
        <taxon>Candidatus Dojkabacteria</taxon>
    </lineage>
</organism>
<sequence length="546" mass="64216">LKNPKTLSIALKEYEELMQEYGICTKPSYYIFLAREIDQGNPILKSKENLLHSTCLVLENSIQFFLLNISKIPKENQKQFLESEDLKIYKHFLLSSFNQAKYLLTDKEEKIFNLESKTSHANWINMLSELLQKQSIKILNEKGIKKEVSYSETSKYLDSSKKEVRDYAAEQFYKVNNRYAQIAEYEINSILENKKISDEYRKIPRVDLPRLLSDDMEPYTVDTLRNVVTESFDISQRFYKLKAKLLKQESLAYYERNVKVDDIKQEFSFEKSINIVKEVFKKLDKEFLDIMQMYESQGQYDVYPKRGKEGGAFCVGVGSKYPTYILLNHNDRLQDVLTIAHESGHGIHTEYSNNQNPLNQGYSTACAEVASTFFENFVLENISENLSEKEKDLLLFKSLEEDVSTIFRQIACYNFELELHKQFRDKGFLSKDDISKIFTQEMSKYLGESVLKDKHMQLGWIYWSHIRSFFYTYSYASGLLISKYLQNLVKEDTQNIKYVKEFFKAGDSKSPKEIFLDMGMDISKKEFWETGLKEIEEKLSYLEKKI</sequence>
<dbReference type="GO" id="GO:0004181">
    <property type="term" value="F:metallocarboxypeptidase activity"/>
    <property type="evidence" value="ECO:0007669"/>
    <property type="project" value="InterPro"/>
</dbReference>
<evidence type="ECO:0000259" key="8">
    <source>
        <dbReference type="Pfam" id="PF08439"/>
    </source>
</evidence>
<dbReference type="PANTHER" id="PTHR34217">
    <property type="entry name" value="METAL-DEPENDENT CARBOXYPEPTIDASE"/>
    <property type="match status" value="1"/>
</dbReference>
<dbReference type="GO" id="GO:0046872">
    <property type="term" value="F:metal ion binding"/>
    <property type="evidence" value="ECO:0007669"/>
    <property type="project" value="UniProtKB-UniRule"/>
</dbReference>
<dbReference type="GO" id="GO:0006508">
    <property type="term" value="P:proteolysis"/>
    <property type="evidence" value="ECO:0007669"/>
    <property type="project" value="UniProtKB-KW"/>
</dbReference>